<accession>F0V2P6</accession>
<dbReference type="Pfam" id="PF02518">
    <property type="entry name" value="HATPase_c"/>
    <property type="match status" value="1"/>
</dbReference>
<dbReference type="InterPro" id="IPR000565">
    <property type="entry name" value="Topo_IIA_B"/>
</dbReference>
<keyword evidence="6" id="KW-0547">Nucleotide-binding</keyword>
<evidence type="ECO:0000256" key="6">
    <source>
        <dbReference type="ARBA" id="ARBA00022741"/>
    </source>
</evidence>
<dbReference type="PRINTS" id="PR00418">
    <property type="entry name" value="TPI2FAMILY"/>
</dbReference>
<evidence type="ECO:0000313" key="13">
    <source>
        <dbReference type="EMBL" id="CBZ40118.1"/>
    </source>
</evidence>
<dbReference type="SMART" id="SM00433">
    <property type="entry name" value="TOP2c"/>
    <property type="match status" value="1"/>
</dbReference>
<proteinExistence type="inferred from homology"/>
<sequence length="655" mass="74250">MSTEEKKLINPTPNVEYGDSSIQVLEGLEAIRVRPGMYIGSLGVEGLHHLIWEALDNAVDEATAGYATEIKLTLEEEHIVSVEDNGRGIPIGINPQTGLSNIVTIFTHLHAGGKFNNSSYKTSGGLHGVGIKCVNALSTFLEVNVCREGKEVFTKFTEGGKLESQPSVISESVGSKTGTKIRWQPDFSVLERNDYDIGLIKERLQNLSYLNKNLSFIFENKNTGEVEQFLSSQGLADWVESINQGFETVHPIQNIVIEEQQVKKKEAVNSLRCEVSFQYSLERDHPVIYSFCNNIKTSLGGVHLETVKEGILSCVRQYAEDWKIIDDKYKWIKEDVISGISLVVSVYYTDPSYKGQTKETLISNEIRPILREQIEGKLHTSFQDNIEVAKLILGHIQQEYRKRINREQMLEMSKKIHKENLLGFAEKLADCTIKNPEFSELYIVEGDSAGGSAKGARNREFQAILPIKGKLANASKKKNKIFDNEEVKNLITAIGCSYGHNFDISKLRYNKIILMTDADVDGSHIQVLIMNFFYKYMKPLLENGHVYIARSPLYKASSKKETIYLLDEEEKREFEKNNKSSSYEFSRFKGLGEMSPAQLWETTMDPKRRTFLQVQIIDDPKTQATMEKLMGAKVKPRKIFITENYSKAMIDRWAA</sequence>
<dbReference type="CDD" id="cd00329">
    <property type="entry name" value="TopoII_MutL_Trans"/>
    <property type="match status" value="1"/>
</dbReference>
<keyword evidence="9" id="KW-0799">Topoisomerase</keyword>
<feature type="domain" description="Toprim" evidence="12">
    <location>
        <begin position="439"/>
        <end position="552"/>
    </location>
</feature>
<dbReference type="PRINTS" id="PR01159">
    <property type="entry name" value="DNAGYRASEB"/>
</dbReference>
<reference evidence="13 14" key="1">
    <citation type="journal article" date="2011" name="J. Bacteriol.">
        <title>Complete genome sequence of the hemotrophic Mycoplasma suis strain KI3806.</title>
        <authorList>
            <person name="Oehlerking J."/>
            <person name="Kube M."/>
            <person name="Felder K.M."/>
            <person name="Matter D."/>
            <person name="Wittenbrink M.M."/>
            <person name="Schwarzenbach S."/>
            <person name="Kramer M.M."/>
            <person name="Hoelzle K."/>
            <person name="Hoelzle L.E."/>
        </authorList>
    </citation>
    <scope>NUCLEOTIDE SEQUENCE [LARGE SCALE GENOMIC DNA]</scope>
    <source>
        <strain evidence="14">KI_3806</strain>
    </source>
</reference>
<keyword evidence="8" id="KW-0460">Magnesium</keyword>
<dbReference type="InterPro" id="IPR013760">
    <property type="entry name" value="Topo_IIA-like_dom_sf"/>
</dbReference>
<evidence type="ECO:0000256" key="10">
    <source>
        <dbReference type="ARBA" id="ARBA00023125"/>
    </source>
</evidence>
<dbReference type="SUPFAM" id="SSF56719">
    <property type="entry name" value="Type II DNA topoisomerase"/>
    <property type="match status" value="1"/>
</dbReference>
<keyword evidence="11 13" id="KW-0413">Isomerase</keyword>
<dbReference type="GO" id="GO:0006265">
    <property type="term" value="P:DNA topological change"/>
    <property type="evidence" value="ECO:0007669"/>
    <property type="project" value="InterPro"/>
</dbReference>
<dbReference type="InterPro" id="IPR003594">
    <property type="entry name" value="HATPase_dom"/>
</dbReference>
<dbReference type="EMBL" id="FQ790233">
    <property type="protein sequence ID" value="CBZ40118.1"/>
    <property type="molecule type" value="Genomic_DNA"/>
</dbReference>
<keyword evidence="10" id="KW-0238">DNA-binding</keyword>
<dbReference type="Gene3D" id="3.30.565.10">
    <property type="entry name" value="Histidine kinase-like ATPase, C-terminal domain"/>
    <property type="match status" value="1"/>
</dbReference>
<dbReference type="InterPro" id="IPR036890">
    <property type="entry name" value="HATPase_C_sf"/>
</dbReference>
<dbReference type="OrthoDB" id="9802808at2"/>
<dbReference type="FunFam" id="3.40.50.670:FF:000001">
    <property type="entry name" value="DNA topoisomerase 2"/>
    <property type="match status" value="1"/>
</dbReference>
<dbReference type="GO" id="GO:0046872">
    <property type="term" value="F:metal ion binding"/>
    <property type="evidence" value="ECO:0007669"/>
    <property type="project" value="UniProtKB-KW"/>
</dbReference>
<evidence type="ECO:0000256" key="4">
    <source>
        <dbReference type="ARBA" id="ARBA00012895"/>
    </source>
</evidence>
<evidence type="ECO:0000259" key="12">
    <source>
        <dbReference type="PROSITE" id="PS50880"/>
    </source>
</evidence>
<protein>
    <recommendedName>
        <fullName evidence="4">DNA topoisomerase (ATP-hydrolyzing)</fullName>
        <ecNumber evidence="4">5.6.2.2</ecNumber>
    </recommendedName>
</protein>
<dbReference type="InterPro" id="IPR020568">
    <property type="entry name" value="Ribosomal_Su5_D2-typ_SF"/>
</dbReference>
<dbReference type="HOGENOM" id="CLU_006146_4_1_14"/>
<dbReference type="InterPro" id="IPR002288">
    <property type="entry name" value="DNA_gyrase_B_C"/>
</dbReference>
<dbReference type="InterPro" id="IPR006171">
    <property type="entry name" value="TOPRIM_dom"/>
</dbReference>
<dbReference type="Gene3D" id="3.30.230.10">
    <property type="match status" value="1"/>
</dbReference>
<dbReference type="PANTHER" id="PTHR45866">
    <property type="entry name" value="DNA GYRASE/TOPOISOMERASE SUBUNIT B"/>
    <property type="match status" value="1"/>
</dbReference>
<dbReference type="PANTHER" id="PTHR45866:SF1">
    <property type="entry name" value="DNA GYRASE SUBUNIT B, MITOCHONDRIAL"/>
    <property type="match status" value="1"/>
</dbReference>
<dbReference type="InterPro" id="IPR014721">
    <property type="entry name" value="Ribsml_uS5_D2-typ_fold_subgr"/>
</dbReference>
<evidence type="ECO:0000256" key="1">
    <source>
        <dbReference type="ARBA" id="ARBA00000185"/>
    </source>
</evidence>
<keyword evidence="5" id="KW-0479">Metal-binding</keyword>
<dbReference type="Pfam" id="PF01751">
    <property type="entry name" value="Toprim"/>
    <property type="match status" value="1"/>
</dbReference>
<dbReference type="PROSITE" id="PS00177">
    <property type="entry name" value="TOPOISOMERASE_II"/>
    <property type="match status" value="1"/>
</dbReference>
<dbReference type="SMART" id="SM00387">
    <property type="entry name" value="HATPase_c"/>
    <property type="match status" value="1"/>
</dbReference>
<evidence type="ECO:0000313" key="14">
    <source>
        <dbReference type="Proteomes" id="UP000008645"/>
    </source>
</evidence>
<evidence type="ECO:0000256" key="11">
    <source>
        <dbReference type="ARBA" id="ARBA00023235"/>
    </source>
</evidence>
<dbReference type="GO" id="GO:0005524">
    <property type="term" value="F:ATP binding"/>
    <property type="evidence" value="ECO:0007669"/>
    <property type="project" value="UniProtKB-KW"/>
</dbReference>
<dbReference type="InterPro" id="IPR018522">
    <property type="entry name" value="TopoIIA_CS"/>
</dbReference>
<dbReference type="AlphaFoldDB" id="F0V2P6"/>
<dbReference type="PROSITE" id="PS50880">
    <property type="entry name" value="TOPRIM"/>
    <property type="match status" value="1"/>
</dbReference>
<dbReference type="Pfam" id="PF00204">
    <property type="entry name" value="DNA_gyraseB"/>
    <property type="match status" value="1"/>
</dbReference>
<dbReference type="GO" id="GO:0034335">
    <property type="term" value="F:DNA negative supercoiling activity"/>
    <property type="evidence" value="ECO:0007669"/>
    <property type="project" value="UniProtKB-ARBA"/>
</dbReference>
<dbReference type="InterPro" id="IPR013506">
    <property type="entry name" value="Topo_IIA_bsu_dom2"/>
</dbReference>
<dbReference type="EC" id="5.6.2.2" evidence="4"/>
<dbReference type="SUPFAM" id="SSF54211">
    <property type="entry name" value="Ribosomal protein S5 domain 2-like"/>
    <property type="match status" value="1"/>
</dbReference>
<organism evidence="13 14">
    <name type="scientific">Mycoplasma suis (strain KI_3806)</name>
    <dbReference type="NCBI Taxonomy" id="708248"/>
    <lineage>
        <taxon>Bacteria</taxon>
        <taxon>Bacillati</taxon>
        <taxon>Mycoplasmatota</taxon>
        <taxon>Mollicutes</taxon>
        <taxon>Mycoplasmataceae</taxon>
        <taxon>Mycoplasma</taxon>
    </lineage>
</organism>
<evidence type="ECO:0000256" key="3">
    <source>
        <dbReference type="ARBA" id="ARBA00010708"/>
    </source>
</evidence>
<name>F0V2P6_MYCS3</name>
<keyword evidence="7" id="KW-0067">ATP-binding</keyword>
<gene>
    <name evidence="13" type="primary">gyrB</name>
    <name evidence="13" type="ORF">MSUIS_00250</name>
</gene>
<evidence type="ECO:0000256" key="8">
    <source>
        <dbReference type="ARBA" id="ARBA00022842"/>
    </source>
</evidence>
<dbReference type="SUPFAM" id="SSF55874">
    <property type="entry name" value="ATPase domain of HSP90 chaperone/DNA topoisomerase II/histidine kinase"/>
    <property type="match status" value="1"/>
</dbReference>
<dbReference type="KEGG" id="msk:MSUIS_00250"/>
<evidence type="ECO:0000256" key="5">
    <source>
        <dbReference type="ARBA" id="ARBA00022723"/>
    </source>
</evidence>
<dbReference type="Proteomes" id="UP000008645">
    <property type="component" value="Chromosome"/>
</dbReference>
<comment type="catalytic activity">
    <reaction evidence="1">
        <text>ATP-dependent breakage, passage and rejoining of double-stranded DNA.</text>
        <dbReference type="EC" id="5.6.2.2"/>
    </reaction>
</comment>
<evidence type="ECO:0000256" key="9">
    <source>
        <dbReference type="ARBA" id="ARBA00023029"/>
    </source>
</evidence>
<dbReference type="RefSeq" id="WP_013608731.1">
    <property type="nucleotide sequence ID" value="NC_015153.1"/>
</dbReference>
<dbReference type="Gene3D" id="3.40.50.670">
    <property type="match status" value="1"/>
</dbReference>
<evidence type="ECO:0000256" key="7">
    <source>
        <dbReference type="ARBA" id="ARBA00022840"/>
    </source>
</evidence>
<dbReference type="GO" id="GO:0003677">
    <property type="term" value="F:DNA binding"/>
    <property type="evidence" value="ECO:0007669"/>
    <property type="project" value="UniProtKB-KW"/>
</dbReference>
<dbReference type="CDD" id="cd16928">
    <property type="entry name" value="HATPase_GyrB-like"/>
    <property type="match status" value="1"/>
</dbReference>
<dbReference type="Pfam" id="PF00986">
    <property type="entry name" value="DNA_gyraseB_C"/>
    <property type="match status" value="1"/>
</dbReference>
<evidence type="ECO:0000256" key="2">
    <source>
        <dbReference type="ARBA" id="ARBA00001946"/>
    </source>
</evidence>
<comment type="similarity">
    <text evidence="3">Belongs to the type II topoisomerase GyrB family.</text>
</comment>
<dbReference type="InterPro" id="IPR001241">
    <property type="entry name" value="Topo_IIA"/>
</dbReference>
<comment type="cofactor">
    <cofactor evidence="2">
        <name>Mg(2+)</name>
        <dbReference type="ChEBI" id="CHEBI:18420"/>
    </cofactor>
</comment>
<dbReference type="InterPro" id="IPR013759">
    <property type="entry name" value="Topo_IIA_B_C"/>
</dbReference>